<dbReference type="Proteomes" id="UP000324897">
    <property type="component" value="Unassembled WGS sequence"/>
</dbReference>
<comment type="caution">
    <text evidence="2">The sequence shown here is derived from an EMBL/GenBank/DDBJ whole genome shotgun (WGS) entry which is preliminary data.</text>
</comment>
<dbReference type="OrthoDB" id="1707188at2759"/>
<keyword evidence="3" id="KW-1185">Reference proteome</keyword>
<dbReference type="AlphaFoldDB" id="A0A5J9SU02"/>
<dbReference type="InterPro" id="IPR029058">
    <property type="entry name" value="AB_hydrolase_fold"/>
</dbReference>
<dbReference type="PANTHER" id="PTHR31479:SF5">
    <property type="entry name" value="OS01G0666400 PROTEIN"/>
    <property type="match status" value="1"/>
</dbReference>
<feature type="region of interest" description="Disordered" evidence="1">
    <location>
        <begin position="263"/>
        <end position="288"/>
    </location>
</feature>
<dbReference type="SUPFAM" id="SSF53474">
    <property type="entry name" value="alpha/beta-Hydrolases"/>
    <property type="match status" value="1"/>
</dbReference>
<feature type="region of interest" description="Disordered" evidence="1">
    <location>
        <begin position="1"/>
        <end position="84"/>
    </location>
</feature>
<feature type="compositionally biased region" description="Polar residues" evidence="1">
    <location>
        <begin position="751"/>
        <end position="762"/>
    </location>
</feature>
<sequence>MTSSPPCQVTGPAHTDLASVFPSSPLSGPLSRRTHLPEAAAMSSPAATAPSSSGAPQTQPQPQPSEQQRERRMESLGWLTESAVMPKKHKAIEGVSAGSILDLKAQLYRTQEEARKPGAPDAAAAASGEFRRAKKRSASGDPLGAKNSGVDARAHKDKLELKAVKDGSVSYAALEKKAELYEKLSRGEIPDEEDKEKYCVDFFQKSFDRVYEPQLPESNGATDAAEPENYYEDSMPNAKPMGLGRTGATIDRDEHKRFVREVHEEVSEARQKASTVRSRRQEQDVARREKLRQAYLKKRLEKLIAEKQASSTNDDAPASYLVALSVILSNLKQTFVAGLHIIPAPNYSPRSIKAGKTTLPVHDLAGTRRRTMAKTVPDKNAGQATALAAADSFEFHVYGPRNLSPPSWKDLLRSSWKDPNYRRMVMACFIQGVYLMELDRQEKRDERTGLAPQWWRPFKYRLAQSLVDERDGSVYGAVLEWDRQAALSGYVPFRPAGAPAAVVALRGTLLRAATARRDVTDDLRFLAWDSLKGSVRFAGALAALRAAAARHGAGNVWVGGHSLGAGFALQVGKAMAKEGVFVECHVFNPPSVSLATSLRGFAEMAGDVWSRVRAWLPYVGSSASAAQDAAGGGQDEKQAVCKWLPHLYINTNDYICCYYTDAASGTATVTAGGGSDGSGGTGKTTELAKIVLVSKGPTKFLDAHGLQQWWADDVELQVALNHSKLIDRQLRSLYAAPAAAAPQARPPDNALANNKGKTSWRW</sequence>
<evidence type="ECO:0000256" key="1">
    <source>
        <dbReference type="SAM" id="MobiDB-lite"/>
    </source>
</evidence>
<organism evidence="2 3">
    <name type="scientific">Eragrostis curvula</name>
    <name type="common">weeping love grass</name>
    <dbReference type="NCBI Taxonomy" id="38414"/>
    <lineage>
        <taxon>Eukaryota</taxon>
        <taxon>Viridiplantae</taxon>
        <taxon>Streptophyta</taxon>
        <taxon>Embryophyta</taxon>
        <taxon>Tracheophyta</taxon>
        <taxon>Spermatophyta</taxon>
        <taxon>Magnoliopsida</taxon>
        <taxon>Liliopsida</taxon>
        <taxon>Poales</taxon>
        <taxon>Poaceae</taxon>
        <taxon>PACMAD clade</taxon>
        <taxon>Chloridoideae</taxon>
        <taxon>Eragrostideae</taxon>
        <taxon>Eragrostidinae</taxon>
        <taxon>Eragrostis</taxon>
    </lineage>
</organism>
<name>A0A5J9SU02_9POAL</name>
<feature type="region of interest" description="Disordered" evidence="1">
    <location>
        <begin position="741"/>
        <end position="762"/>
    </location>
</feature>
<dbReference type="Gene3D" id="3.40.50.1820">
    <property type="entry name" value="alpha/beta hydrolase"/>
    <property type="match status" value="1"/>
</dbReference>
<feature type="non-terminal residue" evidence="2">
    <location>
        <position position="1"/>
    </location>
</feature>
<feature type="region of interest" description="Disordered" evidence="1">
    <location>
        <begin position="112"/>
        <end position="158"/>
    </location>
</feature>
<gene>
    <name evidence="2" type="ORF">EJB05_52024</name>
</gene>
<accession>A0A5J9SU02</accession>
<feature type="compositionally biased region" description="Basic and acidic residues" evidence="1">
    <location>
        <begin position="279"/>
        <end position="288"/>
    </location>
</feature>
<protein>
    <recommendedName>
        <fullName evidence="4">Fungal lipase-like domain-containing protein</fullName>
    </recommendedName>
</protein>
<evidence type="ECO:0000313" key="2">
    <source>
        <dbReference type="EMBL" id="TVU02471.1"/>
    </source>
</evidence>
<reference evidence="2 3" key="1">
    <citation type="journal article" date="2019" name="Sci. Rep.">
        <title>A high-quality genome of Eragrostis curvula grass provides insights into Poaceae evolution and supports new strategies to enhance forage quality.</title>
        <authorList>
            <person name="Carballo J."/>
            <person name="Santos B.A.C.M."/>
            <person name="Zappacosta D."/>
            <person name="Garbus I."/>
            <person name="Selva J.P."/>
            <person name="Gallo C.A."/>
            <person name="Diaz A."/>
            <person name="Albertini E."/>
            <person name="Caccamo M."/>
            <person name="Echenique V."/>
        </authorList>
    </citation>
    <scope>NUCLEOTIDE SEQUENCE [LARGE SCALE GENOMIC DNA]</scope>
    <source>
        <strain evidence="3">cv. Victoria</strain>
        <tissue evidence="2">Leaf</tissue>
    </source>
</reference>
<dbReference type="Gramene" id="TVU02471">
    <property type="protein sequence ID" value="TVU02471"/>
    <property type="gene ID" value="EJB05_52024"/>
</dbReference>
<dbReference type="EMBL" id="RWGY01000321">
    <property type="protein sequence ID" value="TVU02471.1"/>
    <property type="molecule type" value="Genomic_DNA"/>
</dbReference>
<dbReference type="PANTHER" id="PTHR31479">
    <property type="entry name" value="ALPHA/BETA-HYDROLASES SUPERFAMILY PROTEIN"/>
    <property type="match status" value="1"/>
</dbReference>
<evidence type="ECO:0008006" key="4">
    <source>
        <dbReference type="Google" id="ProtNLM"/>
    </source>
</evidence>
<feature type="compositionally biased region" description="Low complexity" evidence="1">
    <location>
        <begin position="22"/>
        <end position="66"/>
    </location>
</feature>
<proteinExistence type="predicted"/>
<evidence type="ECO:0000313" key="3">
    <source>
        <dbReference type="Proteomes" id="UP000324897"/>
    </source>
</evidence>
<feature type="region of interest" description="Disordered" evidence="1">
    <location>
        <begin position="214"/>
        <end position="243"/>
    </location>
</feature>